<organism evidence="1 2">
    <name type="scientific">Sulfurospirillum multivorans (strain DM 12446 / JCM 15788 / NBRC 109480)</name>
    <dbReference type="NCBI Taxonomy" id="1150621"/>
    <lineage>
        <taxon>Bacteria</taxon>
        <taxon>Pseudomonadati</taxon>
        <taxon>Campylobacterota</taxon>
        <taxon>Epsilonproteobacteria</taxon>
        <taxon>Campylobacterales</taxon>
        <taxon>Sulfurospirillaceae</taxon>
        <taxon>Sulfurospirillum</taxon>
    </lineage>
</organism>
<proteinExistence type="predicted"/>
<name>A0AA86DY99_SULMK</name>
<dbReference type="Proteomes" id="UP000019322">
    <property type="component" value="Chromosome"/>
</dbReference>
<gene>
    <name evidence="1" type="ORF">SMUL_1728</name>
</gene>
<protein>
    <submittedName>
        <fullName evidence="1">Serine recombinase family domain-containing protein</fullName>
    </submittedName>
</protein>
<sequence>MTKLDLAKAIGVHRTTITHWVKSDKIHPEPKQQGKPQLFSYRKVMMELGREPKEFYTLIYLSDVTCNEFTPEEELRLLKNFCVGNGWRFKIIIDSILSANSNELFKALLSGCVERMIISSMSSIGFVEFKYLKSLCDEKLIPIIPLQQITNETLDFCKHAILVVKKLAGTNEEILEDIRNEFCK</sequence>
<dbReference type="RefSeq" id="WP_025344853.1">
    <property type="nucleotide sequence ID" value="NZ_CP007201.1"/>
</dbReference>
<dbReference type="KEGG" id="smul:SMUL_1728"/>
<dbReference type="AlphaFoldDB" id="A0AA86DY99"/>
<evidence type="ECO:0000313" key="1">
    <source>
        <dbReference type="EMBL" id="AHJ12983.1"/>
    </source>
</evidence>
<accession>A0AA86DY99</accession>
<evidence type="ECO:0000313" key="2">
    <source>
        <dbReference type="Proteomes" id="UP000019322"/>
    </source>
</evidence>
<reference evidence="1 2" key="1">
    <citation type="journal article" date="2014" name="Environ. Microbiol.">
        <title>Insights into organohalide respiration and the versatile catabolism of Sulfurospirillum multivorans gained from comparative genomics and physiological studies.</title>
        <authorList>
            <person name="Goris T."/>
            <person name="Schubert T."/>
            <person name="Gadkari J."/>
            <person name="Wubet T."/>
            <person name="Tarkka M."/>
            <person name="Buscot F."/>
            <person name="Adrian L."/>
            <person name="Diekert G."/>
        </authorList>
    </citation>
    <scope>NUCLEOTIDE SEQUENCE [LARGE SCALE GENOMIC DNA]</scope>
    <source>
        <strain evidence="2">DM 12446 / JCM 15788 / NBRC 109480</strain>
    </source>
</reference>
<dbReference type="EMBL" id="CP007201">
    <property type="protein sequence ID" value="AHJ12983.1"/>
    <property type="molecule type" value="Genomic_DNA"/>
</dbReference>